<feature type="region of interest" description="Disordered" evidence="1">
    <location>
        <begin position="20"/>
        <end position="87"/>
    </location>
</feature>
<dbReference type="EMBL" id="JARKIK010000035">
    <property type="protein sequence ID" value="KAK8739909.1"/>
    <property type="molecule type" value="Genomic_DNA"/>
</dbReference>
<dbReference type="AlphaFoldDB" id="A0AAW0XJQ9"/>
<comment type="caution">
    <text evidence="2">The sequence shown here is derived from an EMBL/GenBank/DDBJ whole genome shotgun (WGS) entry which is preliminary data.</text>
</comment>
<evidence type="ECO:0000313" key="2">
    <source>
        <dbReference type="EMBL" id="KAK8739909.1"/>
    </source>
</evidence>
<organism evidence="2 3">
    <name type="scientific">Cherax quadricarinatus</name>
    <name type="common">Australian red claw crayfish</name>
    <dbReference type="NCBI Taxonomy" id="27406"/>
    <lineage>
        <taxon>Eukaryota</taxon>
        <taxon>Metazoa</taxon>
        <taxon>Ecdysozoa</taxon>
        <taxon>Arthropoda</taxon>
        <taxon>Crustacea</taxon>
        <taxon>Multicrustacea</taxon>
        <taxon>Malacostraca</taxon>
        <taxon>Eumalacostraca</taxon>
        <taxon>Eucarida</taxon>
        <taxon>Decapoda</taxon>
        <taxon>Pleocyemata</taxon>
        <taxon>Astacidea</taxon>
        <taxon>Parastacoidea</taxon>
        <taxon>Parastacidae</taxon>
        <taxon>Cherax</taxon>
    </lineage>
</organism>
<feature type="non-terminal residue" evidence="2">
    <location>
        <position position="114"/>
    </location>
</feature>
<sequence>LVTVTFVVVTWCTTDVSVERQDSTTDYAADNSSAEQSSTGTPLNMSPRRGHPFLTARHDTSGVVITTGGESGDQGSVPSGVLPGSLTPSMPLRVRQHDARSHSLGLACSESETS</sequence>
<accession>A0AAW0XJQ9</accession>
<protein>
    <submittedName>
        <fullName evidence="2">Uncharacterized protein</fullName>
    </submittedName>
</protein>
<name>A0AAW0XJQ9_CHEQU</name>
<dbReference type="Proteomes" id="UP001445076">
    <property type="component" value="Unassembled WGS sequence"/>
</dbReference>
<reference evidence="2 3" key="1">
    <citation type="journal article" date="2024" name="BMC Genomics">
        <title>Genome assembly of redclaw crayfish (Cherax quadricarinatus) provides insights into its immune adaptation and hypoxia tolerance.</title>
        <authorList>
            <person name="Liu Z."/>
            <person name="Zheng J."/>
            <person name="Li H."/>
            <person name="Fang K."/>
            <person name="Wang S."/>
            <person name="He J."/>
            <person name="Zhou D."/>
            <person name="Weng S."/>
            <person name="Chi M."/>
            <person name="Gu Z."/>
            <person name="He J."/>
            <person name="Li F."/>
            <person name="Wang M."/>
        </authorList>
    </citation>
    <scope>NUCLEOTIDE SEQUENCE [LARGE SCALE GENOMIC DNA]</scope>
    <source>
        <strain evidence="2">ZL_2023a</strain>
    </source>
</reference>
<evidence type="ECO:0000256" key="1">
    <source>
        <dbReference type="SAM" id="MobiDB-lite"/>
    </source>
</evidence>
<keyword evidence="3" id="KW-1185">Reference proteome</keyword>
<feature type="non-terminal residue" evidence="2">
    <location>
        <position position="1"/>
    </location>
</feature>
<proteinExistence type="predicted"/>
<evidence type="ECO:0000313" key="3">
    <source>
        <dbReference type="Proteomes" id="UP001445076"/>
    </source>
</evidence>
<gene>
    <name evidence="2" type="ORF">OTU49_003262</name>
</gene>
<feature type="compositionally biased region" description="Polar residues" evidence="1">
    <location>
        <begin position="24"/>
        <end position="44"/>
    </location>
</feature>